<feature type="transmembrane region" description="Helical" evidence="2">
    <location>
        <begin position="482"/>
        <end position="500"/>
    </location>
</feature>
<dbReference type="InterPro" id="IPR011853">
    <property type="entry name" value="TRAP_DctM-Dct_fused"/>
</dbReference>
<evidence type="ECO:0000313" key="5">
    <source>
        <dbReference type="Proteomes" id="UP001553161"/>
    </source>
</evidence>
<dbReference type="InterPro" id="IPR010656">
    <property type="entry name" value="DctM"/>
</dbReference>
<dbReference type="Proteomes" id="UP001553161">
    <property type="component" value="Unassembled WGS sequence"/>
</dbReference>
<feature type="transmembrane region" description="Helical" evidence="2">
    <location>
        <begin position="258"/>
        <end position="282"/>
    </location>
</feature>
<keyword evidence="1" id="KW-1003">Cell membrane</keyword>
<accession>A0ABV3LD72</accession>
<feature type="transmembrane region" description="Helical" evidence="2">
    <location>
        <begin position="56"/>
        <end position="76"/>
    </location>
</feature>
<evidence type="ECO:0000313" key="4">
    <source>
        <dbReference type="EMBL" id="MEV8468962.1"/>
    </source>
</evidence>
<comment type="function">
    <text evidence="1">Part of the tripartite ATP-independent periplasmic (TRAP) transport system.</text>
</comment>
<feature type="transmembrane region" description="Helical" evidence="2">
    <location>
        <begin position="371"/>
        <end position="392"/>
    </location>
</feature>
<feature type="domain" description="TRAP C4-dicarboxylate transport system permease DctM subunit" evidence="3">
    <location>
        <begin position="255"/>
        <end position="674"/>
    </location>
</feature>
<sequence length="787" mass="83827">MATIAETKSRTRNLLFILSLVLVAIGMLNSTPGIPGWDSLAQSLFGMRARSFPTEWLFPLVFALFMIIVAMDNSIGRSWSTRGRGWQAMGYTIDILLVVAAFAISASFLVENNAICLIDQVTGERARLITEALAKEAEYAAMMGLPEPTVVDNPMCQATTGPWLPLIVGFAVVIFLGYNVKVWGFPLVFVAILVAAYTILTVVVWYFYGADDINKYLVTKVGGEPRSWSDLRPKVQDILVNQGSGLLGQFMSVILNTVFPYIVLGGLFGASAGGQTLIKLAFRWTRHLRGGPAHAAIVSSSLFGTISGGPVVNVLSTGRLTIPMMIKSGFSPTFAGGVEAAASSGGSIMPPVMGVAAFLVAALTATPYSDVIIAAILPALAYFLCLFLSVMFQARRQNIHAVGSLTEDMRMSREDPIHLLQIFLPILLIFVVLLSSKESVGCGWLGALLGAERTVVDGTCRATDLPWILHLFRNSIGDAGSAGWWATVLLAALLFLDRTVRKSPWLLLDALSDAGRTIAKLYLMFLAVSIIDFCLNFTGLARFVAIDILTLLDGLDLGAGGSQVLTLLALFVTMCLAVILGMGMPSVPAYINVALLMGPLLSGLGIATFTAHMFVFYFAVASAITPPVAIAAFAAASITKADPLASGFSAVRSGVVMFVIPFIFAMYPELLIVDAAIIDPASSIGDTGAYLSGYDGTLHVGALALLLLRVVFALFILASALARFDASRLAGWEVVLRLILAAAIMHMSPMVWGAAVLIAIGVLVFHRLSARNAAARETPDPDAPRSA</sequence>
<keyword evidence="2" id="KW-0472">Membrane</keyword>
<name>A0ABV3LD72_9RHOB</name>
<keyword evidence="2" id="KW-0812">Transmembrane</keyword>
<keyword evidence="5" id="KW-1185">Reference proteome</keyword>
<feature type="transmembrane region" description="Helical" evidence="2">
    <location>
        <begin position="564"/>
        <end position="582"/>
    </location>
</feature>
<feature type="transmembrane region" description="Helical" evidence="2">
    <location>
        <begin position="88"/>
        <end position="110"/>
    </location>
</feature>
<comment type="caution">
    <text evidence="4">The sequence shown here is derived from an EMBL/GenBank/DDBJ whole genome shotgun (WGS) entry which is preliminary data.</text>
</comment>
<feature type="transmembrane region" description="Helical" evidence="2">
    <location>
        <begin position="417"/>
        <end position="435"/>
    </location>
</feature>
<protein>
    <submittedName>
        <fullName evidence="4">TRAP transporter fused permease subunit</fullName>
    </submittedName>
</protein>
<organism evidence="4 5">
    <name type="scientific">Meridianimarinicoccus marinus</name>
    <dbReference type="NCBI Taxonomy" id="3231483"/>
    <lineage>
        <taxon>Bacteria</taxon>
        <taxon>Pseudomonadati</taxon>
        <taxon>Pseudomonadota</taxon>
        <taxon>Alphaproteobacteria</taxon>
        <taxon>Rhodobacterales</taxon>
        <taxon>Paracoccaceae</taxon>
        <taxon>Meridianimarinicoccus</taxon>
    </lineage>
</organism>
<dbReference type="NCBIfam" id="TIGR02123">
    <property type="entry name" value="TRAP_fused"/>
    <property type="match status" value="1"/>
</dbReference>
<keyword evidence="1" id="KW-0813">Transport</keyword>
<dbReference type="RefSeq" id="WP_366194916.1">
    <property type="nucleotide sequence ID" value="NZ_JBFBVU010000057.1"/>
</dbReference>
<feature type="transmembrane region" description="Helical" evidence="2">
    <location>
        <begin position="521"/>
        <end position="544"/>
    </location>
</feature>
<feature type="transmembrane region" description="Helical" evidence="2">
    <location>
        <begin position="615"/>
        <end position="635"/>
    </location>
</feature>
<feature type="transmembrane region" description="Helical" evidence="2">
    <location>
        <begin position="187"/>
        <end position="208"/>
    </location>
</feature>
<dbReference type="PANTHER" id="PTHR43849">
    <property type="entry name" value="BLL3936 PROTEIN"/>
    <property type="match status" value="1"/>
</dbReference>
<dbReference type="EMBL" id="JBFBVU010000057">
    <property type="protein sequence ID" value="MEV8468962.1"/>
    <property type="molecule type" value="Genomic_DNA"/>
</dbReference>
<feature type="transmembrane region" description="Helical" evidence="2">
    <location>
        <begin position="751"/>
        <end position="768"/>
    </location>
</feature>
<reference evidence="4 5" key="1">
    <citation type="submission" date="2024-07" db="EMBL/GenBank/DDBJ databases">
        <authorList>
            <person name="Kang M."/>
        </authorList>
    </citation>
    <scope>NUCLEOTIDE SEQUENCE [LARGE SCALE GENOMIC DNA]</scope>
    <source>
        <strain evidence="4 5">DFM31</strain>
    </source>
</reference>
<keyword evidence="2" id="KW-1133">Transmembrane helix</keyword>
<proteinExistence type="predicted"/>
<feature type="transmembrane region" description="Helical" evidence="2">
    <location>
        <begin position="655"/>
        <end position="678"/>
    </location>
</feature>
<feature type="transmembrane region" description="Helical" evidence="2">
    <location>
        <begin position="589"/>
        <end position="609"/>
    </location>
</feature>
<evidence type="ECO:0000259" key="3">
    <source>
        <dbReference type="Pfam" id="PF06808"/>
    </source>
</evidence>
<gene>
    <name evidence="4" type="ORF">AB0T83_19660</name>
</gene>
<evidence type="ECO:0000256" key="2">
    <source>
        <dbReference type="SAM" id="Phobius"/>
    </source>
</evidence>
<keyword evidence="1" id="KW-0997">Cell inner membrane</keyword>
<dbReference type="PANTHER" id="PTHR43849:SF2">
    <property type="entry name" value="BLL3936 PROTEIN"/>
    <property type="match status" value="1"/>
</dbReference>
<feature type="transmembrane region" description="Helical" evidence="2">
    <location>
        <begin position="729"/>
        <end position="745"/>
    </location>
</feature>
<feature type="transmembrane region" description="Helical" evidence="2">
    <location>
        <begin position="698"/>
        <end position="722"/>
    </location>
</feature>
<comment type="subcellular location">
    <subcellularLocation>
        <location evidence="1">Cell inner membrane</location>
        <topology evidence="1">Multi-pass membrane protein</topology>
    </subcellularLocation>
</comment>
<dbReference type="Pfam" id="PF06808">
    <property type="entry name" value="DctM"/>
    <property type="match status" value="1"/>
</dbReference>
<feature type="transmembrane region" description="Helical" evidence="2">
    <location>
        <begin position="163"/>
        <end position="180"/>
    </location>
</feature>
<evidence type="ECO:0000256" key="1">
    <source>
        <dbReference type="RuleBase" id="RU369079"/>
    </source>
</evidence>